<evidence type="ECO:0000313" key="2">
    <source>
        <dbReference type="EMBL" id="QGJ96475.1"/>
    </source>
</evidence>
<evidence type="ECO:0000313" key="3">
    <source>
        <dbReference type="Proteomes" id="UP000426010"/>
    </source>
</evidence>
<organism evidence="2 3">
    <name type="scientific">Arthrobacter phage BeatusComedenti</name>
    <dbReference type="NCBI Taxonomy" id="2656523"/>
    <lineage>
        <taxon>Viruses</taxon>
        <taxon>Duplodnaviria</taxon>
        <taxon>Heunggongvirae</taxon>
        <taxon>Uroviricota</taxon>
        <taxon>Caudoviricetes</taxon>
        <taxon>Kelleziovirus</taxon>
        <taxon>Kelleziovirus kitkat</taxon>
    </lineage>
</organism>
<reference evidence="2 3" key="1">
    <citation type="submission" date="2019-10" db="EMBL/GenBank/DDBJ databases">
        <authorList>
            <person name="Roscher J.E."/>
            <person name="Garlena R.A."/>
            <person name="Russell D.A."/>
            <person name="Pope W.H."/>
            <person name="Jacobs-Sera D."/>
            <person name="Hatfull G.F."/>
        </authorList>
    </citation>
    <scope>NUCLEOTIDE SEQUENCE [LARGE SCALE GENOMIC DNA]</scope>
</reference>
<feature type="compositionally biased region" description="Basic and acidic residues" evidence="1">
    <location>
        <begin position="189"/>
        <end position="202"/>
    </location>
</feature>
<dbReference type="Proteomes" id="UP000426010">
    <property type="component" value="Segment"/>
</dbReference>
<proteinExistence type="predicted"/>
<sequence length="219" mass="22984">MQYSIQVLGGQRTIIAEDGPNMHCIPVEAIASWGTLLGVDDPAEVLDLILNFAEKPVAHGEPNVWTAPYAALEAGLDQMALAGVPPEHMPDLLDPELGAPIPGPDLHEELTKARESSRAEIGTQLRCGPMTRDAVQATAAFKETLVAEVGEEVAALKVAFLDQLAPVYTVATTAAFQPPAQTDVMVAEDNEKKEHDDGRSDTGTEAAGDAGALPAVAGE</sequence>
<name>A0A649VWT7_9CAUD</name>
<accession>A0A649VWT7</accession>
<dbReference type="EMBL" id="MN586053">
    <property type="protein sequence ID" value="QGJ96475.1"/>
    <property type="molecule type" value="Genomic_DNA"/>
</dbReference>
<evidence type="ECO:0000256" key="1">
    <source>
        <dbReference type="SAM" id="MobiDB-lite"/>
    </source>
</evidence>
<feature type="region of interest" description="Disordered" evidence="1">
    <location>
        <begin position="186"/>
        <end position="219"/>
    </location>
</feature>
<gene>
    <name evidence="2" type="primary">36</name>
    <name evidence="2" type="ORF">SEA_BEATUSCOMEDENTI_36</name>
</gene>
<feature type="compositionally biased region" description="Low complexity" evidence="1">
    <location>
        <begin position="203"/>
        <end position="219"/>
    </location>
</feature>
<protein>
    <submittedName>
        <fullName evidence="2">Uncharacterized protein</fullName>
    </submittedName>
</protein>